<feature type="non-terminal residue" evidence="2">
    <location>
        <position position="1"/>
    </location>
</feature>
<sequence length="133" mass="14865">KSKVNRISRSVNGDMKLKSENDREKFRDSHLLLKSTMTRLQQEGDGDMNRVLEELVKKNDSIVSVYILDSSGKQRSKRLAGKAADTFGLRVLPSAVGSDHSAQDYFTHLNSGFEKSAGEHSPDALCSEKYNFL</sequence>
<organism evidence="2 3">
    <name type="scientific">Aduncisulcus paluster</name>
    <dbReference type="NCBI Taxonomy" id="2918883"/>
    <lineage>
        <taxon>Eukaryota</taxon>
        <taxon>Metamonada</taxon>
        <taxon>Carpediemonas-like organisms</taxon>
        <taxon>Aduncisulcus</taxon>
    </lineage>
</organism>
<accession>A0ABQ5JTG9</accession>
<keyword evidence="3" id="KW-1185">Reference proteome</keyword>
<evidence type="ECO:0000256" key="1">
    <source>
        <dbReference type="SAM" id="MobiDB-lite"/>
    </source>
</evidence>
<feature type="non-terminal residue" evidence="2">
    <location>
        <position position="133"/>
    </location>
</feature>
<comment type="caution">
    <text evidence="2">The sequence shown here is derived from an EMBL/GenBank/DDBJ whole genome shotgun (WGS) entry which is preliminary data.</text>
</comment>
<dbReference type="EMBL" id="BQXS01005969">
    <property type="protein sequence ID" value="GKT16366.1"/>
    <property type="molecule type" value="Genomic_DNA"/>
</dbReference>
<evidence type="ECO:0000313" key="2">
    <source>
        <dbReference type="EMBL" id="GKT16366.1"/>
    </source>
</evidence>
<protein>
    <submittedName>
        <fullName evidence="2">EAL domain-containing protein</fullName>
    </submittedName>
</protein>
<dbReference type="Proteomes" id="UP001057375">
    <property type="component" value="Unassembled WGS sequence"/>
</dbReference>
<name>A0ABQ5JTG9_9EUKA</name>
<proteinExistence type="predicted"/>
<feature type="compositionally biased region" description="Basic and acidic residues" evidence="1">
    <location>
        <begin position="15"/>
        <end position="24"/>
    </location>
</feature>
<gene>
    <name evidence="2" type="ORF">ADUPG1_004132</name>
</gene>
<reference evidence="2" key="1">
    <citation type="submission" date="2022-03" db="EMBL/GenBank/DDBJ databases">
        <title>Draft genome sequence of Aduncisulcus paluster, a free-living microaerophilic Fornicata.</title>
        <authorList>
            <person name="Yuyama I."/>
            <person name="Kume K."/>
            <person name="Tamura T."/>
            <person name="Inagaki Y."/>
            <person name="Hashimoto T."/>
        </authorList>
    </citation>
    <scope>NUCLEOTIDE SEQUENCE</scope>
    <source>
        <strain evidence="2">NY0171</strain>
    </source>
</reference>
<feature type="region of interest" description="Disordered" evidence="1">
    <location>
        <begin position="1"/>
        <end position="24"/>
    </location>
</feature>
<evidence type="ECO:0000313" key="3">
    <source>
        <dbReference type="Proteomes" id="UP001057375"/>
    </source>
</evidence>